<feature type="compositionally biased region" description="Basic residues" evidence="1">
    <location>
        <begin position="150"/>
        <end position="173"/>
    </location>
</feature>
<dbReference type="PANTHER" id="PTHR34547">
    <property type="entry name" value="YACP-LIKE NYN DOMAIN PROTEIN"/>
    <property type="match status" value="1"/>
</dbReference>
<name>E1YLZ5_9BACT</name>
<evidence type="ECO:0000313" key="2">
    <source>
        <dbReference type="EMBL" id="CBX31128.1"/>
    </source>
</evidence>
<feature type="region of interest" description="Disordered" evidence="1">
    <location>
        <begin position="140"/>
        <end position="173"/>
    </location>
</feature>
<dbReference type="Pfam" id="PF05991">
    <property type="entry name" value="NYN_YacP"/>
    <property type="match status" value="1"/>
</dbReference>
<sequence length="173" mass="19475">MSLHIIIDGYNLIRQSSPLSSIEHKDIRLGRNALIDLLAAYKRIKPHKITVVFDGANAPQFLSERERVKGINVIYSQYPDSADTLIKGLASDYREKALIVSSDTDIIRFAESKGAATISSPLFENKINLASDFSITDNDEDEDRQWQATTKKKGPGKRLSKRMRRNNIKASKL</sequence>
<organism evidence="2">
    <name type="scientific">uncultured Desulfobacterium sp</name>
    <dbReference type="NCBI Taxonomy" id="201089"/>
    <lineage>
        <taxon>Bacteria</taxon>
        <taxon>Pseudomonadati</taxon>
        <taxon>Thermodesulfobacteriota</taxon>
        <taxon>Desulfobacteria</taxon>
        <taxon>Desulfobacterales</taxon>
        <taxon>Desulfobacteriaceae</taxon>
        <taxon>Desulfobacterium</taxon>
        <taxon>environmental samples</taxon>
    </lineage>
</organism>
<dbReference type="PANTHER" id="PTHR34547:SF1">
    <property type="entry name" value="YACP-LIKE NYN DOMAIN PROTEIN"/>
    <property type="match status" value="1"/>
</dbReference>
<dbReference type="InterPro" id="IPR010298">
    <property type="entry name" value="YacP-like"/>
</dbReference>
<dbReference type="AlphaFoldDB" id="E1YLZ5"/>
<gene>
    <name evidence="2" type="ORF">N47_E46400</name>
</gene>
<protein>
    <recommendedName>
        <fullName evidence="3">YacP-like NYN domain protein</fullName>
    </recommendedName>
</protein>
<proteinExistence type="predicted"/>
<reference evidence="2" key="1">
    <citation type="journal article" date="2011" name="Environ. Microbiol.">
        <title>Genomic insights into the metabolic potential of the polycyclic aromatic hydrocarbon degrading sulfate-reducing Deltaproteobacterium N47.</title>
        <authorList>
            <person name="Bergmann F."/>
            <person name="Selesi D."/>
            <person name="Weinmaier T."/>
            <person name="Tischler P."/>
            <person name="Rattei T."/>
            <person name="Meckenstock R.U."/>
        </authorList>
    </citation>
    <scope>NUCLEOTIDE SEQUENCE</scope>
</reference>
<dbReference type="EMBL" id="FR695877">
    <property type="protein sequence ID" value="CBX31128.1"/>
    <property type="molecule type" value="Genomic_DNA"/>
</dbReference>
<evidence type="ECO:0008006" key="3">
    <source>
        <dbReference type="Google" id="ProtNLM"/>
    </source>
</evidence>
<accession>E1YLZ5</accession>
<evidence type="ECO:0000256" key="1">
    <source>
        <dbReference type="SAM" id="MobiDB-lite"/>
    </source>
</evidence>